<dbReference type="PDB" id="8AFU">
    <property type="method" value="X-ray"/>
    <property type="resolution" value="1.99 A"/>
    <property type="chains" value="A/B=1-334"/>
</dbReference>
<feature type="active site" evidence="7 8">
    <location>
        <position position="149"/>
    </location>
</feature>
<evidence type="ECO:0000256" key="1">
    <source>
        <dbReference type="ARBA" id="ARBA00004862"/>
    </source>
</evidence>
<evidence type="ECO:0000256" key="5">
    <source>
        <dbReference type="ARBA" id="ARBA00023002"/>
    </source>
</evidence>
<evidence type="ECO:0000256" key="3">
    <source>
        <dbReference type="ARBA" id="ARBA00022605"/>
    </source>
</evidence>
<organism evidence="10 11">
    <name type="scientific">Denitrovibrio acetiphilus (strain DSM 12809 / NBRC 114555 / N2460)</name>
    <dbReference type="NCBI Taxonomy" id="522772"/>
    <lineage>
        <taxon>Bacteria</taxon>
        <taxon>Pseudomonadati</taxon>
        <taxon>Deferribacterota</taxon>
        <taxon>Deferribacteres</taxon>
        <taxon>Deferribacterales</taxon>
        <taxon>Geovibrionaceae</taxon>
        <taxon>Denitrovibrio</taxon>
    </lineage>
</organism>
<dbReference type="eggNOG" id="COG0002">
    <property type="taxonomic scope" value="Bacteria"/>
</dbReference>
<keyword evidence="3 7" id="KW-0028">Amino-acid biosynthesis</keyword>
<keyword evidence="4 7" id="KW-0521">NADP</keyword>
<dbReference type="InterPro" id="IPR058924">
    <property type="entry name" value="AGPR_dimerisation_dom"/>
</dbReference>
<dbReference type="FunFam" id="3.30.360.10:FF:000014">
    <property type="entry name" value="N-acetyl-gamma-glutamyl-phosphate reductase"/>
    <property type="match status" value="1"/>
</dbReference>
<evidence type="ECO:0000256" key="6">
    <source>
        <dbReference type="ARBA" id="ARBA00050557"/>
    </source>
</evidence>
<dbReference type="EMBL" id="CP001968">
    <property type="protein sequence ID" value="ADD67258.1"/>
    <property type="molecule type" value="Genomic_DNA"/>
</dbReference>
<dbReference type="RefSeq" id="WP_013009802.1">
    <property type="nucleotide sequence ID" value="NC_013943.1"/>
</dbReference>
<dbReference type="InterPro" id="IPR036291">
    <property type="entry name" value="NAD(P)-bd_dom_sf"/>
</dbReference>
<dbReference type="EC" id="1.2.1.38" evidence="7"/>
<evidence type="ECO:0000313" key="10">
    <source>
        <dbReference type="EMBL" id="ADD67258.1"/>
    </source>
</evidence>
<dbReference type="KEGG" id="dap:Dacet_0460"/>
<reference evidence="10 11" key="1">
    <citation type="journal article" date="2010" name="Stand. Genomic Sci.">
        <title>Complete genome sequence of Denitrovibrio acetiphilus type strain (N2460).</title>
        <authorList>
            <person name="Kiss H."/>
            <person name="Lang E."/>
            <person name="Lapidus A."/>
            <person name="Copeland A."/>
            <person name="Nolan M."/>
            <person name="Glavina Del Rio T."/>
            <person name="Chen F."/>
            <person name="Lucas S."/>
            <person name="Tice H."/>
            <person name="Cheng J.F."/>
            <person name="Han C."/>
            <person name="Goodwin L."/>
            <person name="Pitluck S."/>
            <person name="Liolios K."/>
            <person name="Pati A."/>
            <person name="Ivanova N."/>
            <person name="Mavromatis K."/>
            <person name="Chen A."/>
            <person name="Palaniappan K."/>
            <person name="Land M."/>
            <person name="Hauser L."/>
            <person name="Chang Y.J."/>
            <person name="Jeffries C.D."/>
            <person name="Detter J.C."/>
            <person name="Brettin T."/>
            <person name="Spring S."/>
            <person name="Rohde M."/>
            <person name="Goker M."/>
            <person name="Woyke T."/>
            <person name="Bristow J."/>
            <person name="Eisen J.A."/>
            <person name="Markowitz V."/>
            <person name="Hugenholtz P."/>
            <person name="Kyrpides N.C."/>
            <person name="Klenk H.P."/>
        </authorList>
    </citation>
    <scope>NUCLEOTIDE SEQUENCE [LARGE SCALE GENOMIC DNA]</scope>
    <source>
        <strain evidence="11">DSM 12809 / NBRC 114555 / N2460</strain>
    </source>
</reference>
<proteinExistence type="evidence at protein level"/>
<dbReference type="SMART" id="SM00859">
    <property type="entry name" value="Semialdhyde_dh"/>
    <property type="match status" value="1"/>
</dbReference>
<keyword evidence="11" id="KW-1185">Reference proteome</keyword>
<evidence type="ECO:0000259" key="9">
    <source>
        <dbReference type="SMART" id="SM00859"/>
    </source>
</evidence>
<dbReference type="FunCoup" id="D4H3H4">
    <property type="interactions" value="313"/>
</dbReference>
<dbReference type="InParanoid" id="D4H3H4"/>
<dbReference type="PANTHER" id="PTHR32338">
    <property type="entry name" value="N-ACETYL-GAMMA-GLUTAMYL-PHOSPHATE REDUCTASE, CHLOROPLASTIC-RELATED-RELATED"/>
    <property type="match status" value="1"/>
</dbReference>
<comment type="subcellular location">
    <subcellularLocation>
        <location evidence="7">Cytoplasm</location>
    </subcellularLocation>
</comment>
<dbReference type="InterPro" id="IPR000534">
    <property type="entry name" value="Semialdehyde_DH_NAD-bd"/>
</dbReference>
<dbReference type="InterPro" id="IPR023013">
    <property type="entry name" value="AGPR_AS"/>
</dbReference>
<evidence type="ECO:0000313" key="11">
    <source>
        <dbReference type="Proteomes" id="UP000002012"/>
    </source>
</evidence>
<dbReference type="GO" id="GO:0006526">
    <property type="term" value="P:L-arginine biosynthetic process"/>
    <property type="evidence" value="ECO:0007669"/>
    <property type="project" value="UniProtKB-UniRule"/>
</dbReference>
<dbReference type="SUPFAM" id="SSF55347">
    <property type="entry name" value="Glyceraldehyde-3-phosphate dehydrogenase-like, C-terminal domain"/>
    <property type="match status" value="1"/>
</dbReference>
<protein>
    <recommendedName>
        <fullName evidence="7">N-acetyl-gamma-glutamyl-phosphate reductase</fullName>
        <shortName evidence="7">AGPR</shortName>
        <ecNumber evidence="7">1.2.1.38</ecNumber>
    </recommendedName>
    <alternativeName>
        <fullName evidence="7">N-acetyl-glutamate semialdehyde dehydrogenase</fullName>
        <shortName evidence="7">NAGSA dehydrogenase</shortName>
    </alternativeName>
</protein>
<sequence length="334" mass="36834">MKVSVIGATGYTGYELVKILANHPEFEIAALVSETYADKMFSDVYPRLRSICDVVITGRDYDAVAEISDAVFLCLPHAAAQDAAAFFYEKGLKVVDFSADFRLKDKKLYEATYKVDHTYPDLLRKAVYGLPEIFEVDIKKAELVANPGCYPTSVITPLYPLLKAGLISPEGIIADSKSGVTGAGRKADIAYSFCECNEDFRPYAIFSHRHNPEINEVLKETGKETNVLFTPHLIPASKGIESTIYTKTTAGLAEISACLKDFYRERRCVRIYDNGHIPSTADVTDTNFIDIGLFVKGERLIIVSCIDNLIKGSSGMAVQNMNLMCGFDDTLGIL</sequence>
<dbReference type="GO" id="GO:0003942">
    <property type="term" value="F:N-acetyl-gamma-glutamyl-phosphate reductase activity"/>
    <property type="evidence" value="ECO:0007669"/>
    <property type="project" value="UniProtKB-UniRule"/>
</dbReference>
<dbReference type="HOGENOM" id="CLU_006384_0_1_0"/>
<dbReference type="OrthoDB" id="9801289at2"/>
<accession>D4H3H4</accession>
<dbReference type="InterPro" id="IPR000706">
    <property type="entry name" value="AGPR_type-1"/>
</dbReference>
<dbReference type="Pfam" id="PF01118">
    <property type="entry name" value="Semialdhyde_dh"/>
    <property type="match status" value="1"/>
</dbReference>
<dbReference type="InterPro" id="IPR050085">
    <property type="entry name" value="AGPR"/>
</dbReference>
<dbReference type="GO" id="GO:0070401">
    <property type="term" value="F:NADP+ binding"/>
    <property type="evidence" value="ECO:0007669"/>
    <property type="project" value="InterPro"/>
</dbReference>
<dbReference type="CDD" id="cd17895">
    <property type="entry name" value="AGPR_1_N"/>
    <property type="match status" value="1"/>
</dbReference>
<dbReference type="Gene3D" id="3.40.50.720">
    <property type="entry name" value="NAD(P)-binding Rossmann-like Domain"/>
    <property type="match status" value="1"/>
</dbReference>
<dbReference type="Proteomes" id="UP000002012">
    <property type="component" value="Chromosome"/>
</dbReference>
<evidence type="ECO:0007829" key="13">
    <source>
        <dbReference type="PDB" id="8AFV"/>
    </source>
</evidence>
<dbReference type="STRING" id="522772.Dacet_0460"/>
<dbReference type="PDB" id="8AFV">
    <property type="method" value="X-ray"/>
    <property type="resolution" value="2.19 A"/>
    <property type="chains" value="A/B/C/D=1-334"/>
</dbReference>
<evidence type="ECO:0007829" key="12">
    <source>
        <dbReference type="PDB" id="8AFU"/>
    </source>
</evidence>
<dbReference type="HAMAP" id="MF_00150">
    <property type="entry name" value="ArgC_type1"/>
    <property type="match status" value="1"/>
</dbReference>
<dbReference type="PaxDb" id="522772-Dacet_0460"/>
<name>D4H3H4_DENA2</name>
<comment type="pathway">
    <text evidence="1 7">Amino-acid biosynthesis; L-arginine biosynthesis; N(2)-acetyl-L-ornithine from L-glutamate: step 3/4.</text>
</comment>
<dbReference type="PANTHER" id="PTHR32338:SF10">
    <property type="entry name" value="N-ACETYL-GAMMA-GLUTAMYL-PHOSPHATE REDUCTASE, CHLOROPLASTIC-RELATED"/>
    <property type="match status" value="1"/>
</dbReference>
<comment type="similarity">
    <text evidence="7">Belongs to the NAGSA dehydrogenase family. Type 1 subfamily.</text>
</comment>
<dbReference type="NCBIfam" id="TIGR01850">
    <property type="entry name" value="argC"/>
    <property type="match status" value="1"/>
</dbReference>
<gene>
    <name evidence="7" type="primary">argC</name>
    <name evidence="10" type="ordered locus">Dacet_0460</name>
</gene>
<dbReference type="SMR" id="D4H3H4"/>
<dbReference type="CDD" id="cd23934">
    <property type="entry name" value="AGPR_1_C"/>
    <property type="match status" value="1"/>
</dbReference>
<comment type="catalytic activity">
    <reaction evidence="6 7">
        <text>N-acetyl-L-glutamate 5-semialdehyde + phosphate + NADP(+) = N-acetyl-L-glutamyl 5-phosphate + NADPH + H(+)</text>
        <dbReference type="Rhea" id="RHEA:21588"/>
        <dbReference type="ChEBI" id="CHEBI:15378"/>
        <dbReference type="ChEBI" id="CHEBI:29123"/>
        <dbReference type="ChEBI" id="CHEBI:43474"/>
        <dbReference type="ChEBI" id="CHEBI:57783"/>
        <dbReference type="ChEBI" id="CHEBI:57936"/>
        <dbReference type="ChEBI" id="CHEBI:58349"/>
        <dbReference type="EC" id="1.2.1.38"/>
    </reaction>
</comment>
<keyword evidence="12 13" id="KW-0002">3D-structure</keyword>
<dbReference type="GO" id="GO:0051287">
    <property type="term" value="F:NAD binding"/>
    <property type="evidence" value="ECO:0007669"/>
    <property type="project" value="InterPro"/>
</dbReference>
<evidence type="ECO:0000256" key="8">
    <source>
        <dbReference type="PROSITE-ProRule" id="PRU10010"/>
    </source>
</evidence>
<reference evidence="12 13" key="2">
    <citation type="journal article" date="2023" name="Nat. Commun.">
        <title>Engineering a new-to-nature cascade for phosphate-dependent formate to formaldehyde conversion in vitro and in vivo.</title>
        <authorList>
            <person name="Nattermann M."/>
            <person name="Wenk S."/>
            <person name="Pfister P."/>
            <person name="He H."/>
            <person name="Lee S.H."/>
            <person name="Szymanski W."/>
            <person name="Guntermann N."/>
            <person name="Zhu F."/>
            <person name="Nickel L."/>
            <person name="Wallner C."/>
            <person name="Zarzycki J."/>
            <person name="Paczia N."/>
            <person name="Gaissert N."/>
            <person name="Francio G."/>
            <person name="Leitner W."/>
            <person name="Gonzalez R."/>
            <person name="Erb T.J."/>
        </authorList>
    </citation>
    <scope>X-RAY CRYSTALLOGRAPHY (1.99 ANGSTROMS)</scope>
</reference>
<dbReference type="AlphaFoldDB" id="D4H3H4"/>
<evidence type="ECO:0000256" key="7">
    <source>
        <dbReference type="HAMAP-Rule" id="MF_00150"/>
    </source>
</evidence>
<keyword evidence="5 7" id="KW-0560">Oxidoreductase</keyword>
<dbReference type="SUPFAM" id="SSF51735">
    <property type="entry name" value="NAD(P)-binding Rossmann-fold domains"/>
    <property type="match status" value="1"/>
</dbReference>
<dbReference type="Pfam" id="PF22698">
    <property type="entry name" value="Semialdhyde_dhC_1"/>
    <property type="match status" value="1"/>
</dbReference>
<dbReference type="PROSITE" id="PS01224">
    <property type="entry name" value="ARGC"/>
    <property type="match status" value="1"/>
</dbReference>
<comment type="function">
    <text evidence="7">Catalyzes the NADPH-dependent reduction of N-acetyl-5-glutamyl phosphate to yield N-acetyl-L-glutamate 5-semialdehyde.</text>
</comment>
<keyword evidence="2 7" id="KW-0055">Arginine biosynthesis</keyword>
<evidence type="ECO:0000256" key="4">
    <source>
        <dbReference type="ARBA" id="ARBA00022857"/>
    </source>
</evidence>
<evidence type="ECO:0000256" key="2">
    <source>
        <dbReference type="ARBA" id="ARBA00022571"/>
    </source>
</evidence>
<dbReference type="UniPathway" id="UPA00068">
    <property type="reaction ID" value="UER00108"/>
</dbReference>
<keyword evidence="7" id="KW-0963">Cytoplasm</keyword>
<feature type="domain" description="Semialdehyde dehydrogenase NAD-binding" evidence="9">
    <location>
        <begin position="2"/>
        <end position="141"/>
    </location>
</feature>
<dbReference type="GO" id="GO:0005737">
    <property type="term" value="C:cytoplasm"/>
    <property type="evidence" value="ECO:0007669"/>
    <property type="project" value="UniProtKB-SubCell"/>
</dbReference>
<dbReference type="Gene3D" id="3.30.360.10">
    <property type="entry name" value="Dihydrodipicolinate Reductase, domain 2"/>
    <property type="match status" value="1"/>
</dbReference>